<proteinExistence type="predicted"/>
<dbReference type="EMBL" id="BSOT01000006">
    <property type="protein sequence ID" value="GLR71896.1"/>
    <property type="molecule type" value="Genomic_DNA"/>
</dbReference>
<dbReference type="InterPro" id="IPR018392">
    <property type="entry name" value="LysM"/>
</dbReference>
<dbReference type="RefSeq" id="WP_284218230.1">
    <property type="nucleotide sequence ID" value="NZ_BSOT01000006.1"/>
</dbReference>
<evidence type="ECO:0000259" key="1">
    <source>
        <dbReference type="PROSITE" id="PS51782"/>
    </source>
</evidence>
<sequence length="215" mass="23331">MKTYKVKKGDCFSSIARQNGFHDANVLYTDSANASLKGQRDNLHILHKGDKVKIPDKESKKMTLAPESSAGISVKGIICELKVVVEDFDGNGFADMAYCLEIGGEKFEGKTDSSGLIETKIDAGSMSAELTIYLDKDKKNSVCWPIDIGGLAPHDEIEGLQARLNNLGYACGNEKGKNDKSTKKAVNAFKKNNGLADDDVIDQATKDKARSVYGF</sequence>
<dbReference type="Pfam" id="PF01471">
    <property type="entry name" value="PG_binding_1"/>
    <property type="match status" value="1"/>
</dbReference>
<name>A0AA37WI74_9ALTE</name>
<dbReference type="Gene3D" id="1.10.101.10">
    <property type="entry name" value="PGBD-like superfamily/PGBD"/>
    <property type="match status" value="1"/>
</dbReference>
<dbReference type="SUPFAM" id="SSF47090">
    <property type="entry name" value="PGBD-like"/>
    <property type="match status" value="1"/>
</dbReference>
<dbReference type="InterPro" id="IPR036366">
    <property type="entry name" value="PGBDSf"/>
</dbReference>
<gene>
    <name evidence="2" type="ORF">GCM10007852_28040</name>
</gene>
<keyword evidence="3" id="KW-1185">Reference proteome</keyword>
<dbReference type="InterPro" id="IPR036365">
    <property type="entry name" value="PGBD-like_sf"/>
</dbReference>
<organism evidence="2 3">
    <name type="scientific">Agaribacter marinus</name>
    <dbReference type="NCBI Taxonomy" id="1431249"/>
    <lineage>
        <taxon>Bacteria</taxon>
        <taxon>Pseudomonadati</taxon>
        <taxon>Pseudomonadota</taxon>
        <taxon>Gammaproteobacteria</taxon>
        <taxon>Alteromonadales</taxon>
        <taxon>Alteromonadaceae</taxon>
        <taxon>Agaribacter</taxon>
    </lineage>
</organism>
<protein>
    <recommendedName>
        <fullName evidence="1">LysM domain-containing protein</fullName>
    </recommendedName>
</protein>
<accession>A0AA37WI74</accession>
<dbReference type="Proteomes" id="UP001156601">
    <property type="component" value="Unassembled WGS sequence"/>
</dbReference>
<dbReference type="InterPro" id="IPR002477">
    <property type="entry name" value="Peptidoglycan-bd-like"/>
</dbReference>
<dbReference type="Gene3D" id="3.10.350.10">
    <property type="entry name" value="LysM domain"/>
    <property type="match status" value="1"/>
</dbReference>
<dbReference type="InterPro" id="IPR036779">
    <property type="entry name" value="LysM_dom_sf"/>
</dbReference>
<comment type="caution">
    <text evidence="2">The sequence shown here is derived from an EMBL/GenBank/DDBJ whole genome shotgun (WGS) entry which is preliminary data.</text>
</comment>
<dbReference type="PROSITE" id="PS51782">
    <property type="entry name" value="LYSM"/>
    <property type="match status" value="1"/>
</dbReference>
<reference evidence="2" key="2">
    <citation type="submission" date="2023-01" db="EMBL/GenBank/DDBJ databases">
        <title>Draft genome sequence of Agaribacter marinus strain NBRC 110023.</title>
        <authorList>
            <person name="Sun Q."/>
            <person name="Mori K."/>
        </authorList>
    </citation>
    <scope>NUCLEOTIDE SEQUENCE</scope>
    <source>
        <strain evidence="2">NBRC 110023</strain>
    </source>
</reference>
<dbReference type="AlphaFoldDB" id="A0AA37WI74"/>
<dbReference type="CDD" id="cd00118">
    <property type="entry name" value="LysM"/>
    <property type="match status" value="1"/>
</dbReference>
<evidence type="ECO:0000313" key="3">
    <source>
        <dbReference type="Proteomes" id="UP001156601"/>
    </source>
</evidence>
<evidence type="ECO:0000313" key="2">
    <source>
        <dbReference type="EMBL" id="GLR71896.1"/>
    </source>
</evidence>
<feature type="domain" description="LysM" evidence="1">
    <location>
        <begin position="2"/>
        <end position="54"/>
    </location>
</feature>
<reference evidence="2" key="1">
    <citation type="journal article" date="2014" name="Int. J. Syst. Evol. Microbiol.">
        <title>Complete genome sequence of Corynebacterium casei LMG S-19264T (=DSM 44701T), isolated from a smear-ripened cheese.</title>
        <authorList>
            <consortium name="US DOE Joint Genome Institute (JGI-PGF)"/>
            <person name="Walter F."/>
            <person name="Albersmeier A."/>
            <person name="Kalinowski J."/>
            <person name="Ruckert C."/>
        </authorList>
    </citation>
    <scope>NUCLEOTIDE SEQUENCE</scope>
    <source>
        <strain evidence="2">NBRC 110023</strain>
    </source>
</reference>